<proteinExistence type="predicted"/>
<dbReference type="PANTHER" id="PTHR43045">
    <property type="entry name" value="SHIKIMATE TRANSPORTER"/>
    <property type="match status" value="1"/>
</dbReference>
<reference evidence="10" key="1">
    <citation type="submission" date="2024-05" db="EMBL/GenBank/DDBJ databases">
        <title>30 novel species of actinomycetes from the DSMZ collection.</title>
        <authorList>
            <person name="Nouioui I."/>
        </authorList>
    </citation>
    <scope>NUCLEOTIDE SEQUENCE</scope>
    <source>
        <strain evidence="10">DSM 41529</strain>
    </source>
</reference>
<gene>
    <name evidence="10" type="ORF">RND15_35065</name>
</gene>
<feature type="transmembrane region" description="Helical" evidence="8">
    <location>
        <begin position="247"/>
        <end position="272"/>
    </location>
</feature>
<keyword evidence="4 8" id="KW-0812">Transmembrane</keyword>
<feature type="region of interest" description="Disordered" evidence="7">
    <location>
        <begin position="442"/>
        <end position="472"/>
    </location>
</feature>
<feature type="compositionally biased region" description="Low complexity" evidence="7">
    <location>
        <begin position="442"/>
        <end position="455"/>
    </location>
</feature>
<feature type="transmembrane region" description="Helical" evidence="8">
    <location>
        <begin position="194"/>
        <end position="213"/>
    </location>
</feature>
<name>A0ABU2XPN6_9ACTN</name>
<organism evidence="10 11">
    <name type="scientific">Streptomyces lonegramiae</name>
    <dbReference type="NCBI Taxonomy" id="3075524"/>
    <lineage>
        <taxon>Bacteria</taxon>
        <taxon>Bacillati</taxon>
        <taxon>Actinomycetota</taxon>
        <taxon>Actinomycetes</taxon>
        <taxon>Kitasatosporales</taxon>
        <taxon>Streptomycetaceae</taxon>
        <taxon>Streptomyces</taxon>
    </lineage>
</organism>
<evidence type="ECO:0000256" key="3">
    <source>
        <dbReference type="ARBA" id="ARBA00022475"/>
    </source>
</evidence>
<evidence type="ECO:0000256" key="2">
    <source>
        <dbReference type="ARBA" id="ARBA00022448"/>
    </source>
</evidence>
<dbReference type="InterPro" id="IPR011701">
    <property type="entry name" value="MFS"/>
</dbReference>
<feature type="transmembrane region" description="Helical" evidence="8">
    <location>
        <begin position="408"/>
        <end position="426"/>
    </location>
</feature>
<dbReference type="SUPFAM" id="SSF103473">
    <property type="entry name" value="MFS general substrate transporter"/>
    <property type="match status" value="1"/>
</dbReference>
<feature type="compositionally biased region" description="Basic and acidic residues" evidence="7">
    <location>
        <begin position="463"/>
        <end position="472"/>
    </location>
</feature>
<dbReference type="RefSeq" id="WP_311728414.1">
    <property type="nucleotide sequence ID" value="NZ_JAVRFD010000022.1"/>
</dbReference>
<dbReference type="InterPro" id="IPR020846">
    <property type="entry name" value="MFS_dom"/>
</dbReference>
<dbReference type="Gene3D" id="1.20.1250.20">
    <property type="entry name" value="MFS general substrate transporter like domains"/>
    <property type="match status" value="2"/>
</dbReference>
<feature type="transmembrane region" description="Helical" evidence="8">
    <location>
        <begin position="338"/>
        <end position="357"/>
    </location>
</feature>
<feature type="transmembrane region" description="Helical" evidence="8">
    <location>
        <begin position="121"/>
        <end position="147"/>
    </location>
</feature>
<feature type="transmembrane region" description="Helical" evidence="8">
    <location>
        <begin position="94"/>
        <end position="115"/>
    </location>
</feature>
<evidence type="ECO:0000313" key="11">
    <source>
        <dbReference type="Proteomes" id="UP001180754"/>
    </source>
</evidence>
<dbReference type="PANTHER" id="PTHR43045:SF1">
    <property type="entry name" value="SHIKIMATE TRANSPORTER"/>
    <property type="match status" value="1"/>
</dbReference>
<keyword evidence="2" id="KW-0813">Transport</keyword>
<accession>A0ABU2XPN6</accession>
<evidence type="ECO:0000256" key="1">
    <source>
        <dbReference type="ARBA" id="ARBA00004651"/>
    </source>
</evidence>
<keyword evidence="3" id="KW-1003">Cell membrane</keyword>
<feature type="transmembrane region" description="Helical" evidence="8">
    <location>
        <begin position="378"/>
        <end position="402"/>
    </location>
</feature>
<comment type="subcellular location">
    <subcellularLocation>
        <location evidence="1">Cell membrane</location>
        <topology evidence="1">Multi-pass membrane protein</topology>
    </subcellularLocation>
</comment>
<keyword evidence="11" id="KW-1185">Reference proteome</keyword>
<dbReference type="Proteomes" id="UP001180754">
    <property type="component" value="Unassembled WGS sequence"/>
</dbReference>
<feature type="transmembrane region" description="Helical" evidence="8">
    <location>
        <begin position="21"/>
        <end position="42"/>
    </location>
</feature>
<evidence type="ECO:0000256" key="6">
    <source>
        <dbReference type="ARBA" id="ARBA00023136"/>
    </source>
</evidence>
<evidence type="ECO:0000256" key="4">
    <source>
        <dbReference type="ARBA" id="ARBA00022692"/>
    </source>
</evidence>
<evidence type="ECO:0000259" key="9">
    <source>
        <dbReference type="PROSITE" id="PS50850"/>
    </source>
</evidence>
<dbReference type="PROSITE" id="PS50850">
    <property type="entry name" value="MFS"/>
    <property type="match status" value="1"/>
</dbReference>
<dbReference type="Pfam" id="PF07690">
    <property type="entry name" value="MFS_1"/>
    <property type="match status" value="1"/>
</dbReference>
<feature type="transmembrane region" description="Helical" evidence="8">
    <location>
        <begin position="159"/>
        <end position="182"/>
    </location>
</feature>
<feature type="transmembrane region" description="Helical" evidence="8">
    <location>
        <begin position="62"/>
        <end position="82"/>
    </location>
</feature>
<evidence type="ECO:0000256" key="7">
    <source>
        <dbReference type="SAM" id="MobiDB-lite"/>
    </source>
</evidence>
<feature type="domain" description="Major facilitator superfamily (MFS) profile" evidence="9">
    <location>
        <begin position="21"/>
        <end position="430"/>
    </location>
</feature>
<protein>
    <submittedName>
        <fullName evidence="10">MFS transporter</fullName>
    </submittedName>
</protein>
<evidence type="ECO:0000256" key="8">
    <source>
        <dbReference type="SAM" id="Phobius"/>
    </source>
</evidence>
<comment type="caution">
    <text evidence="10">The sequence shown here is derived from an EMBL/GenBank/DDBJ whole genome shotgun (WGS) entry which is preliminary data.</text>
</comment>
<dbReference type="InterPro" id="IPR036259">
    <property type="entry name" value="MFS_trans_sf"/>
</dbReference>
<evidence type="ECO:0000256" key="5">
    <source>
        <dbReference type="ARBA" id="ARBA00022989"/>
    </source>
</evidence>
<keyword evidence="5 8" id="KW-1133">Transmembrane helix</keyword>
<feature type="transmembrane region" description="Helical" evidence="8">
    <location>
        <begin position="313"/>
        <end position="332"/>
    </location>
</feature>
<evidence type="ECO:0000313" key="10">
    <source>
        <dbReference type="EMBL" id="MDT0547876.1"/>
    </source>
</evidence>
<feature type="transmembrane region" description="Helical" evidence="8">
    <location>
        <begin position="284"/>
        <end position="306"/>
    </location>
</feature>
<keyword evidence="6 8" id="KW-0472">Membrane</keyword>
<dbReference type="EMBL" id="JAVRFD010000022">
    <property type="protein sequence ID" value="MDT0547876.1"/>
    <property type="molecule type" value="Genomic_DNA"/>
</dbReference>
<sequence>MHDTTKDDPRASERRSGVRRAFVASLTGTALEWYDFAVYSAAAALVFGDLFFPSEDPLTGTLLAFSTYAVGYVSRPLGGIVFGRLGDVIGRKKVLIATLVLIGAATFLIGVLPTYSTIGVAAPIALVVLRFAQGVGVGGEWGGAVLLSSEFGDPRRRGFYASAAQVGPPAGNLLANGVLAALGALLTEAQFEAWGWRVAFLLSGALVAFGLWIRAKLEETPVFKAMEAEQSRPEAPIREVFTTQPRALLAAILCRVGPDVLYAMFTVFVLTYATGELGMSRGSALAAVLIGSSLQVFLMPLAGAVSDRINRRVLYGCAAVAAGVWPFLFFPMIGGGSWVPLALGVVVGLVIHSFLYGPQAAFIAEQFSPRLRYTGSSLAYTLAGIIGGAVAPLLFTTLLSAYGSWLPLALYIAVAAAVSLAGVFLGRDPEAAVDEDARLATPAAQATADAVRPTAVRPTAVRPTEEKACESP</sequence>
<dbReference type="CDD" id="cd17369">
    <property type="entry name" value="MFS_ShiA_like"/>
    <property type="match status" value="1"/>
</dbReference>